<evidence type="ECO:0000256" key="1">
    <source>
        <dbReference type="ARBA" id="ARBA00005568"/>
    </source>
</evidence>
<dbReference type="Gene3D" id="3.20.20.60">
    <property type="entry name" value="Phosphoenolpyruvate-binding domains"/>
    <property type="match status" value="1"/>
</dbReference>
<keyword evidence="6" id="KW-1185">Reference proteome</keyword>
<organism evidence="5 6">
    <name type="scientific">Hydrogenophaga electricum</name>
    <dbReference type="NCBI Taxonomy" id="1230953"/>
    <lineage>
        <taxon>Bacteria</taxon>
        <taxon>Pseudomonadati</taxon>
        <taxon>Pseudomonadota</taxon>
        <taxon>Betaproteobacteria</taxon>
        <taxon>Burkholderiales</taxon>
        <taxon>Comamonadaceae</taxon>
        <taxon>Hydrogenophaga</taxon>
    </lineage>
</organism>
<dbReference type="Pfam" id="PF03328">
    <property type="entry name" value="HpcH_HpaI"/>
    <property type="match status" value="1"/>
</dbReference>
<reference evidence="6" key="1">
    <citation type="journal article" date="2019" name="Int. J. Syst. Evol. Microbiol.">
        <title>The Global Catalogue of Microorganisms (GCM) 10K type strain sequencing project: providing services to taxonomists for standard genome sequencing and annotation.</title>
        <authorList>
            <consortium name="The Broad Institute Genomics Platform"/>
            <consortium name="The Broad Institute Genome Sequencing Center for Infectious Disease"/>
            <person name="Wu L."/>
            <person name="Ma J."/>
        </authorList>
    </citation>
    <scope>NUCLEOTIDE SEQUENCE [LARGE SCALE GENOMIC DNA]</scope>
    <source>
        <strain evidence="6">NBRC 109341</strain>
    </source>
</reference>
<dbReference type="InterPro" id="IPR050251">
    <property type="entry name" value="HpcH-HpaI_aldolase"/>
</dbReference>
<evidence type="ECO:0000259" key="4">
    <source>
        <dbReference type="Pfam" id="PF03328"/>
    </source>
</evidence>
<protein>
    <submittedName>
        <fullName evidence="5">2,4-dihydroxyhept-2-ene-1,7-dioic acid aldolase</fullName>
    </submittedName>
</protein>
<dbReference type="RefSeq" id="WP_284306708.1">
    <property type="nucleotide sequence ID" value="NZ_BSPB01000003.1"/>
</dbReference>
<evidence type="ECO:0000256" key="2">
    <source>
        <dbReference type="ARBA" id="ARBA00022723"/>
    </source>
</evidence>
<dbReference type="PANTHER" id="PTHR30502:SF0">
    <property type="entry name" value="PHOSPHOENOLPYRUVATE CARBOXYLASE FAMILY PROTEIN"/>
    <property type="match status" value="1"/>
</dbReference>
<evidence type="ECO:0000313" key="6">
    <source>
        <dbReference type="Proteomes" id="UP001156903"/>
    </source>
</evidence>
<gene>
    <name evidence="5" type="primary">hpcH</name>
    <name evidence="5" type="ORF">GCM10007935_06910</name>
</gene>
<name>A0ABQ6BZ55_9BURK</name>
<dbReference type="Proteomes" id="UP001156903">
    <property type="component" value="Unassembled WGS sequence"/>
</dbReference>
<comment type="caution">
    <text evidence="5">The sequence shown here is derived from an EMBL/GenBank/DDBJ whole genome shotgun (WGS) entry which is preliminary data.</text>
</comment>
<evidence type="ECO:0000256" key="3">
    <source>
        <dbReference type="ARBA" id="ARBA00023239"/>
    </source>
</evidence>
<accession>A0ABQ6BZ55</accession>
<dbReference type="InterPro" id="IPR005000">
    <property type="entry name" value="Aldolase/citrate-lyase_domain"/>
</dbReference>
<evidence type="ECO:0000313" key="5">
    <source>
        <dbReference type="EMBL" id="GLS13262.1"/>
    </source>
</evidence>
<keyword evidence="3" id="KW-0456">Lyase</keyword>
<proteinExistence type="inferred from homology"/>
<dbReference type="PANTHER" id="PTHR30502">
    <property type="entry name" value="2-KETO-3-DEOXY-L-RHAMNONATE ALDOLASE"/>
    <property type="match status" value="1"/>
</dbReference>
<comment type="similarity">
    <text evidence="1">Belongs to the HpcH/HpaI aldolase family.</text>
</comment>
<dbReference type="SUPFAM" id="SSF51621">
    <property type="entry name" value="Phosphoenolpyruvate/pyruvate domain"/>
    <property type="match status" value="1"/>
</dbReference>
<feature type="domain" description="HpcH/HpaI aldolase/citrate lyase" evidence="4">
    <location>
        <begin position="20"/>
        <end position="241"/>
    </location>
</feature>
<keyword evidence="2" id="KW-0479">Metal-binding</keyword>
<dbReference type="InterPro" id="IPR015813">
    <property type="entry name" value="Pyrv/PenolPyrv_kinase-like_dom"/>
</dbReference>
<dbReference type="InterPro" id="IPR040442">
    <property type="entry name" value="Pyrv_kinase-like_dom_sf"/>
</dbReference>
<dbReference type="EMBL" id="BSPB01000003">
    <property type="protein sequence ID" value="GLS13262.1"/>
    <property type="molecule type" value="Genomic_DNA"/>
</dbReference>
<sequence>MLNRLKQKLLARQAGLLNGWLVLGSPAVAEVMSRQPWDALTVDMQHGLSDYETTVAMLRAMNGSDVTPMVRVPWLEPGIIMKMLDAGALGLICPMINTREQCEQFVACCRYAPAGARSFGPTRAPLAHGADYWKHANEQVLTFAMIETEQAVNDIESILSVPGLDGAYIGPSDLSLTLGLDPLTDLSHPQLLAAIGRIREVADALGKFTIMHCSPVDYALKMAGGGFSMRTVSNDGRLLAQAAADLFRQVREPSASGSAGH</sequence>